<dbReference type="InterPro" id="IPR001387">
    <property type="entry name" value="Cro/C1-type_HTH"/>
</dbReference>
<proteinExistence type="predicted"/>
<dbReference type="Proteomes" id="UP001206128">
    <property type="component" value="Unassembled WGS sequence"/>
</dbReference>
<dbReference type="InterPro" id="IPR043917">
    <property type="entry name" value="DUF5753"/>
</dbReference>
<evidence type="ECO:0000313" key="3">
    <source>
        <dbReference type="Proteomes" id="UP001206128"/>
    </source>
</evidence>
<dbReference type="EMBL" id="JAMTCK010000017">
    <property type="protein sequence ID" value="MCP2169218.1"/>
    <property type="molecule type" value="Genomic_DNA"/>
</dbReference>
<dbReference type="Pfam" id="PF13560">
    <property type="entry name" value="HTH_31"/>
    <property type="match status" value="1"/>
</dbReference>
<dbReference type="Pfam" id="PF19054">
    <property type="entry name" value="DUF5753"/>
    <property type="match status" value="1"/>
</dbReference>
<comment type="caution">
    <text evidence="2">The sequence shown here is derived from an EMBL/GenBank/DDBJ whole genome shotgun (WGS) entry which is preliminary data.</text>
</comment>
<evidence type="ECO:0000313" key="2">
    <source>
        <dbReference type="EMBL" id="MCP2169218.1"/>
    </source>
</evidence>
<keyword evidence="3" id="KW-1185">Reference proteome</keyword>
<dbReference type="RefSeq" id="WP_253777801.1">
    <property type="nucleotide sequence ID" value="NZ_JAMTCK010000017.1"/>
</dbReference>
<organism evidence="2 3">
    <name type="scientific">Goodfellowiella coeruleoviolacea</name>
    <dbReference type="NCBI Taxonomy" id="334858"/>
    <lineage>
        <taxon>Bacteria</taxon>
        <taxon>Bacillati</taxon>
        <taxon>Actinomycetota</taxon>
        <taxon>Actinomycetes</taxon>
        <taxon>Pseudonocardiales</taxon>
        <taxon>Pseudonocardiaceae</taxon>
        <taxon>Goodfellowiella</taxon>
    </lineage>
</organism>
<sequence length="285" mass="31376">MARRAGRSVRSRRLAYLLRKLRNEIGVSGDTVGAAVGMSGSKINRIENAEIGVYRDDLEKLLDYYRASAGQRAELLAIAAQADERGWSRFTSHHLPRDWRIWLDFEEEASSLRDYQPLMIPGLLQTAEYAKAIIRGTGRGLSDSAVDALVASRMARQNLLSRTVPLTLHAIIEETALTRPFGQPGALGRQLRHLADAASRPNITLRVLPTSAGPHPGLTGSFVILGYHDDEASLVLLENRVASVFLDSADQVESYTAAWQELSELAHDPERSVELISRTAALLPD</sequence>
<dbReference type="SUPFAM" id="SSF47413">
    <property type="entry name" value="lambda repressor-like DNA-binding domains"/>
    <property type="match status" value="1"/>
</dbReference>
<dbReference type="CDD" id="cd00093">
    <property type="entry name" value="HTH_XRE"/>
    <property type="match status" value="1"/>
</dbReference>
<dbReference type="AlphaFoldDB" id="A0AAE3GKE0"/>
<dbReference type="SMART" id="SM00530">
    <property type="entry name" value="HTH_XRE"/>
    <property type="match status" value="1"/>
</dbReference>
<reference evidence="2" key="1">
    <citation type="submission" date="2022-06" db="EMBL/GenBank/DDBJ databases">
        <title>Genomic Encyclopedia of Archaeal and Bacterial Type Strains, Phase II (KMG-II): from individual species to whole genera.</title>
        <authorList>
            <person name="Goeker M."/>
        </authorList>
    </citation>
    <scope>NUCLEOTIDE SEQUENCE</scope>
    <source>
        <strain evidence="2">DSM 43935</strain>
    </source>
</reference>
<protein>
    <submittedName>
        <fullName evidence="2">Helix-turn-helix domain-containing protein</fullName>
    </submittedName>
</protein>
<accession>A0AAE3GKE0</accession>
<gene>
    <name evidence="2" type="ORF">LX83_006102</name>
</gene>
<name>A0AAE3GKE0_9PSEU</name>
<dbReference type="InterPro" id="IPR010982">
    <property type="entry name" value="Lambda_DNA-bd_dom_sf"/>
</dbReference>
<evidence type="ECO:0000259" key="1">
    <source>
        <dbReference type="SMART" id="SM00530"/>
    </source>
</evidence>
<feature type="domain" description="HTH cro/C1-type" evidence="1">
    <location>
        <begin position="17"/>
        <end position="72"/>
    </location>
</feature>
<dbReference type="GO" id="GO:0003677">
    <property type="term" value="F:DNA binding"/>
    <property type="evidence" value="ECO:0007669"/>
    <property type="project" value="InterPro"/>
</dbReference>